<dbReference type="OMA" id="PGTPNHD"/>
<feature type="region of interest" description="Disordered" evidence="2">
    <location>
        <begin position="135"/>
        <end position="196"/>
    </location>
</feature>
<evidence type="ECO:0000256" key="1">
    <source>
        <dbReference type="SAM" id="Coils"/>
    </source>
</evidence>
<dbReference type="KEGG" id="obi:106868089"/>
<name>A0A0L8HY52_OCTBM</name>
<evidence type="ECO:0000313" key="3">
    <source>
        <dbReference type="EMBL" id="KOF93735.1"/>
    </source>
</evidence>
<sequence length="196" mass="22578">MSEGKDMFPRSTIQEANRHLQALYHRVDELESIINEQQLKQLAADEAFKEKINEINRNHEAEGKVLDMRLRDLEKDVETLTETIHQKDFLLEKLTYQCQHLETILGYQSSLRDLLETMESSSISVDSARITRPLSENSTSLKNGDIENSSPFPSSSSSSSHKAVLEYSVTEFSDNESPVNERKKKNFTTKDKEYYL</sequence>
<accession>A0A0L8HY52</accession>
<proteinExistence type="predicted"/>
<gene>
    <name evidence="3" type="ORF">OCBIM_22003623mg</name>
</gene>
<feature type="coiled-coil region" evidence="1">
    <location>
        <begin position="13"/>
        <end position="76"/>
    </location>
</feature>
<reference evidence="3" key="1">
    <citation type="submission" date="2015-07" db="EMBL/GenBank/DDBJ databases">
        <title>MeaNS - Measles Nucleotide Surveillance Program.</title>
        <authorList>
            <person name="Tran T."/>
            <person name="Druce J."/>
        </authorList>
    </citation>
    <scope>NUCLEOTIDE SEQUENCE</scope>
    <source>
        <strain evidence="3">UCB-OBI-ISO-001</strain>
        <tissue evidence="3">Gonad</tissue>
    </source>
</reference>
<organism evidence="3">
    <name type="scientific">Octopus bimaculoides</name>
    <name type="common">California two-spotted octopus</name>
    <dbReference type="NCBI Taxonomy" id="37653"/>
    <lineage>
        <taxon>Eukaryota</taxon>
        <taxon>Metazoa</taxon>
        <taxon>Spiralia</taxon>
        <taxon>Lophotrochozoa</taxon>
        <taxon>Mollusca</taxon>
        <taxon>Cephalopoda</taxon>
        <taxon>Coleoidea</taxon>
        <taxon>Octopodiformes</taxon>
        <taxon>Octopoda</taxon>
        <taxon>Incirrata</taxon>
        <taxon>Octopodidae</taxon>
        <taxon>Octopus</taxon>
    </lineage>
</organism>
<protein>
    <submittedName>
        <fullName evidence="3">Uncharacterized protein</fullName>
    </submittedName>
</protein>
<feature type="compositionally biased region" description="Polar residues" evidence="2">
    <location>
        <begin position="135"/>
        <end position="148"/>
    </location>
</feature>
<keyword evidence="1" id="KW-0175">Coiled coil</keyword>
<evidence type="ECO:0000256" key="2">
    <source>
        <dbReference type="SAM" id="MobiDB-lite"/>
    </source>
</evidence>
<feature type="compositionally biased region" description="Low complexity" evidence="2">
    <location>
        <begin position="149"/>
        <end position="160"/>
    </location>
</feature>
<dbReference type="OrthoDB" id="6413631at2759"/>
<dbReference type="EMBL" id="KQ417095">
    <property type="protein sequence ID" value="KOF93735.1"/>
    <property type="molecule type" value="Genomic_DNA"/>
</dbReference>
<dbReference type="AlphaFoldDB" id="A0A0L8HY52"/>